<comment type="pathway">
    <text evidence="1">Amino-acid biosynthesis; L-serine biosynthesis; L-serine from 3-phospho-D-glycerate: step 1/3.</text>
</comment>
<proteinExistence type="inferred from homology"/>
<dbReference type="InterPro" id="IPR029009">
    <property type="entry name" value="ASB_dom_sf"/>
</dbReference>
<evidence type="ECO:0000256" key="3">
    <source>
        <dbReference type="ARBA" id="ARBA00013143"/>
    </source>
</evidence>
<evidence type="ECO:0000256" key="5">
    <source>
        <dbReference type="ARBA" id="ARBA00022605"/>
    </source>
</evidence>
<dbReference type="GO" id="GO:0006564">
    <property type="term" value="P:L-serine biosynthetic process"/>
    <property type="evidence" value="ECO:0007669"/>
    <property type="project" value="InterPro"/>
</dbReference>
<dbReference type="GO" id="GO:0004617">
    <property type="term" value="F:phosphoglycerate dehydrogenase activity"/>
    <property type="evidence" value="ECO:0007669"/>
    <property type="project" value="UniProtKB-EC"/>
</dbReference>
<dbReference type="SUPFAM" id="SSF143548">
    <property type="entry name" value="Serine metabolism enzymes domain"/>
    <property type="match status" value="1"/>
</dbReference>
<dbReference type="GO" id="GO:0051287">
    <property type="term" value="F:NAD binding"/>
    <property type="evidence" value="ECO:0007669"/>
    <property type="project" value="InterPro"/>
</dbReference>
<dbReference type="PROSITE" id="PS00065">
    <property type="entry name" value="D_2_HYDROXYACID_DH_1"/>
    <property type="match status" value="1"/>
</dbReference>
<comment type="catalytic activity">
    <reaction evidence="8">
        <text>(2R)-3-phosphoglycerate + NAD(+) = 3-phosphooxypyruvate + NADH + H(+)</text>
        <dbReference type="Rhea" id="RHEA:12641"/>
        <dbReference type="ChEBI" id="CHEBI:15378"/>
        <dbReference type="ChEBI" id="CHEBI:18110"/>
        <dbReference type="ChEBI" id="CHEBI:57540"/>
        <dbReference type="ChEBI" id="CHEBI:57945"/>
        <dbReference type="ChEBI" id="CHEBI:58272"/>
        <dbReference type="EC" id="1.1.1.95"/>
    </reaction>
</comment>
<dbReference type="UniPathway" id="UPA00135">
    <property type="reaction ID" value="UER00196"/>
</dbReference>
<evidence type="ECO:0000256" key="7">
    <source>
        <dbReference type="ARBA" id="ARBA00023027"/>
    </source>
</evidence>
<evidence type="ECO:0000256" key="4">
    <source>
        <dbReference type="ARBA" id="ARBA00021582"/>
    </source>
</evidence>
<evidence type="ECO:0000256" key="8">
    <source>
        <dbReference type="ARBA" id="ARBA00048731"/>
    </source>
</evidence>
<dbReference type="SUPFAM" id="SSF51735">
    <property type="entry name" value="NAD(P)-binding Rossmann-fold domains"/>
    <property type="match status" value="1"/>
</dbReference>
<dbReference type="InterPro" id="IPR050857">
    <property type="entry name" value="D-2-hydroxyacid_DH"/>
</dbReference>
<dbReference type="InterPro" id="IPR029752">
    <property type="entry name" value="D-isomer_DH_CS1"/>
</dbReference>
<evidence type="ECO:0000259" key="9">
    <source>
        <dbReference type="Pfam" id="PF00389"/>
    </source>
</evidence>
<dbReference type="InterPro" id="IPR045626">
    <property type="entry name" value="PGDH_ASB_dom"/>
</dbReference>
<name>A0A0W8F633_9ZZZZ</name>
<dbReference type="Pfam" id="PF00389">
    <property type="entry name" value="2-Hacid_dh"/>
    <property type="match status" value="1"/>
</dbReference>
<evidence type="ECO:0000259" key="11">
    <source>
        <dbReference type="Pfam" id="PF19304"/>
    </source>
</evidence>
<gene>
    <name evidence="12" type="ORF">ASZ90_014349</name>
</gene>
<dbReference type="CDD" id="cd12173">
    <property type="entry name" value="PGDH_4"/>
    <property type="match status" value="1"/>
</dbReference>
<sequence length="527" mass="56378">MIMKVLVSDSLAEDGVKRLQSGADVDVITNLSPEELIQKIPDYDALVIRSGTKVTADVINAAKRLKVIGRAGVGIDNVDVEAATKKGIIVLNTPGGNTISAAEHTIAMMLALARNIPQANSALHQGEWNRKKYTGVEFFNKTLGVVGLGRVGAEVATRMKSFGMRILAYDPFVTEEKAQQMGLTLANLETVLREGDFITVHTPLTNETRNLIDDDEFKIMKDGVRIVNCARGGIINEAALAKAVAEGKVAGAAVDVFTKEPPTGNPLLGQERIITTPHLGASTAEAQVNVALAVADQILAIAKGGLPTNAINMPAISPETLAVMEPYMMLAERMGSLLGQMVGSGFESLELIYSGTIAEKDTRPVTISAIRGLLGCLMGKDSINFVNATTTLKEMGVKLLESKTESINGYSNAITMKLTKNGVINMVQGTVSGNKEKRIVQLDLYRTYIPTEGDMVIAVIDDKPNIIGPCCVVLGEGNINIGSMHVGRMDEGQPQLMVLSVDQMVPDDLMKRLLQVPGVKNAKMVEL</sequence>
<evidence type="ECO:0000259" key="10">
    <source>
        <dbReference type="Pfam" id="PF02826"/>
    </source>
</evidence>
<dbReference type="InterPro" id="IPR006236">
    <property type="entry name" value="PGDH"/>
</dbReference>
<comment type="similarity">
    <text evidence="2">Belongs to the D-isomer specific 2-hydroxyacid dehydrogenase family.</text>
</comment>
<dbReference type="NCBIfam" id="TIGR01327">
    <property type="entry name" value="PGDH"/>
    <property type="match status" value="1"/>
</dbReference>
<protein>
    <recommendedName>
        <fullName evidence="4">D-3-phosphoglycerate dehydrogenase</fullName>
        <ecNumber evidence="3">1.1.1.95</ecNumber>
    </recommendedName>
</protein>
<feature type="domain" description="D-isomer specific 2-hydroxyacid dehydrogenase catalytic" evidence="9">
    <location>
        <begin position="5"/>
        <end position="312"/>
    </location>
</feature>
<dbReference type="Gene3D" id="3.30.1330.90">
    <property type="entry name" value="D-3-phosphoglycerate dehydrogenase, domain 3"/>
    <property type="match status" value="1"/>
</dbReference>
<dbReference type="EC" id="1.1.1.95" evidence="3"/>
<dbReference type="AlphaFoldDB" id="A0A0W8F633"/>
<dbReference type="Pfam" id="PF19304">
    <property type="entry name" value="PGDH_inter"/>
    <property type="match status" value="1"/>
</dbReference>
<feature type="domain" description="D-3-phosphoglycerate dehydrogenase ASB" evidence="11">
    <location>
        <begin position="324"/>
        <end position="442"/>
    </location>
</feature>
<dbReference type="Pfam" id="PF02826">
    <property type="entry name" value="2-Hacid_dh_C"/>
    <property type="match status" value="1"/>
</dbReference>
<accession>A0A0W8F633</accession>
<evidence type="ECO:0000313" key="12">
    <source>
        <dbReference type="EMBL" id="KUG16018.1"/>
    </source>
</evidence>
<feature type="domain" description="D-isomer specific 2-hydroxyacid dehydrogenase NAD-binding" evidence="10">
    <location>
        <begin position="106"/>
        <end position="280"/>
    </location>
</feature>
<dbReference type="InterPro" id="IPR029753">
    <property type="entry name" value="D-isomer_DH_CS"/>
</dbReference>
<dbReference type="PANTHER" id="PTHR42789:SF1">
    <property type="entry name" value="D-ISOMER SPECIFIC 2-HYDROXYACID DEHYDROGENASE FAMILY PROTEIN (AFU_ORTHOLOGUE AFUA_6G10090)"/>
    <property type="match status" value="1"/>
</dbReference>
<dbReference type="SUPFAM" id="SSF52283">
    <property type="entry name" value="Formate/glycerate dehydrogenase catalytic domain-like"/>
    <property type="match status" value="1"/>
</dbReference>
<dbReference type="InterPro" id="IPR006140">
    <property type="entry name" value="D-isomer_DH_NAD-bd"/>
</dbReference>
<dbReference type="PROSITE" id="PS00671">
    <property type="entry name" value="D_2_HYDROXYACID_DH_3"/>
    <property type="match status" value="1"/>
</dbReference>
<keyword evidence="7" id="KW-0520">NAD</keyword>
<evidence type="ECO:0000256" key="6">
    <source>
        <dbReference type="ARBA" id="ARBA00023002"/>
    </source>
</evidence>
<dbReference type="InterPro" id="IPR006139">
    <property type="entry name" value="D-isomer_2_OHA_DH_cat_dom"/>
</dbReference>
<evidence type="ECO:0000256" key="1">
    <source>
        <dbReference type="ARBA" id="ARBA00005216"/>
    </source>
</evidence>
<dbReference type="SUPFAM" id="SSF55021">
    <property type="entry name" value="ACT-like"/>
    <property type="match status" value="1"/>
</dbReference>
<evidence type="ECO:0000256" key="2">
    <source>
        <dbReference type="ARBA" id="ARBA00005854"/>
    </source>
</evidence>
<keyword evidence="6 12" id="KW-0560">Oxidoreductase</keyword>
<reference evidence="12" key="1">
    <citation type="journal article" date="2015" name="Proc. Natl. Acad. Sci. U.S.A.">
        <title>Networks of energetic and metabolic interactions define dynamics in microbial communities.</title>
        <authorList>
            <person name="Embree M."/>
            <person name="Liu J.K."/>
            <person name="Al-Bassam M.M."/>
            <person name="Zengler K."/>
        </authorList>
    </citation>
    <scope>NUCLEOTIDE SEQUENCE</scope>
</reference>
<dbReference type="FunFam" id="3.40.50.720:FF:000021">
    <property type="entry name" value="D-3-phosphoglycerate dehydrogenase"/>
    <property type="match status" value="1"/>
</dbReference>
<dbReference type="EMBL" id="LNQE01001517">
    <property type="protein sequence ID" value="KUG16018.1"/>
    <property type="molecule type" value="Genomic_DNA"/>
</dbReference>
<dbReference type="InterPro" id="IPR045865">
    <property type="entry name" value="ACT-like_dom_sf"/>
</dbReference>
<dbReference type="InterPro" id="IPR036291">
    <property type="entry name" value="NAD(P)-bd_dom_sf"/>
</dbReference>
<dbReference type="PANTHER" id="PTHR42789">
    <property type="entry name" value="D-ISOMER SPECIFIC 2-HYDROXYACID DEHYDROGENASE FAMILY PROTEIN (AFU_ORTHOLOGUE AFUA_6G10090)"/>
    <property type="match status" value="1"/>
</dbReference>
<dbReference type="Gene3D" id="3.40.50.720">
    <property type="entry name" value="NAD(P)-binding Rossmann-like Domain"/>
    <property type="match status" value="2"/>
</dbReference>
<dbReference type="CDD" id="cd04902">
    <property type="entry name" value="ACT_3PGDH-xct"/>
    <property type="match status" value="1"/>
</dbReference>
<organism evidence="12">
    <name type="scientific">hydrocarbon metagenome</name>
    <dbReference type="NCBI Taxonomy" id="938273"/>
    <lineage>
        <taxon>unclassified sequences</taxon>
        <taxon>metagenomes</taxon>
        <taxon>ecological metagenomes</taxon>
    </lineage>
</organism>
<comment type="caution">
    <text evidence="12">The sequence shown here is derived from an EMBL/GenBank/DDBJ whole genome shotgun (WGS) entry which is preliminary data.</text>
</comment>
<keyword evidence="5" id="KW-0028">Amino-acid biosynthesis</keyword>
<dbReference type="Gene3D" id="3.30.70.260">
    <property type="match status" value="1"/>
</dbReference>